<dbReference type="SUPFAM" id="SSF53254">
    <property type="entry name" value="Phosphoglycerate mutase-like"/>
    <property type="match status" value="1"/>
</dbReference>
<dbReference type="GO" id="GO:0005737">
    <property type="term" value="C:cytoplasm"/>
    <property type="evidence" value="ECO:0007669"/>
    <property type="project" value="TreeGrafter"/>
</dbReference>
<dbReference type="Pfam" id="PF00300">
    <property type="entry name" value="His_Phos_1"/>
    <property type="match status" value="1"/>
</dbReference>
<reference evidence="4 5" key="1">
    <citation type="submission" date="2015-12" db="EMBL/GenBank/DDBJ databases">
        <title>Diversity of Burkholderia near neighbor genomes.</title>
        <authorList>
            <person name="Sahl J."/>
            <person name="Wagner D."/>
            <person name="Keim P."/>
        </authorList>
    </citation>
    <scope>NUCLEOTIDE SEQUENCE [LARGE SCALE GENOMIC DNA]</scope>
    <source>
        <strain evidence="4 5">BDU8</strain>
    </source>
</reference>
<proteinExistence type="predicted"/>
<dbReference type="EMBL" id="CP013388">
    <property type="protein sequence ID" value="AOJ06092.1"/>
    <property type="molecule type" value="Genomic_DNA"/>
</dbReference>
<dbReference type="InterPro" id="IPR013078">
    <property type="entry name" value="His_Pase_superF_clade-1"/>
</dbReference>
<dbReference type="InterPro" id="IPR050275">
    <property type="entry name" value="PGM_Phosphatase"/>
</dbReference>
<gene>
    <name evidence="4" type="ORF">WS71_01180</name>
</gene>
<accession>A0A1B4FQZ0</accession>
<feature type="active site" description="Proton donor/acceptor" evidence="1">
    <location>
        <position position="85"/>
    </location>
</feature>
<feature type="region of interest" description="Disordered" evidence="3">
    <location>
        <begin position="205"/>
        <end position="238"/>
    </location>
</feature>
<dbReference type="PANTHER" id="PTHR48100">
    <property type="entry name" value="BROAD-SPECIFICITY PHOSPHATASE YOR283W-RELATED"/>
    <property type="match status" value="1"/>
</dbReference>
<evidence type="ECO:0000256" key="2">
    <source>
        <dbReference type="PIRSR" id="PIRSR613078-2"/>
    </source>
</evidence>
<dbReference type="GO" id="GO:0016791">
    <property type="term" value="F:phosphatase activity"/>
    <property type="evidence" value="ECO:0007669"/>
    <property type="project" value="TreeGrafter"/>
</dbReference>
<dbReference type="RefSeq" id="WP_066486199.1">
    <property type="nucleotide sequence ID" value="NZ_CP013388.1"/>
</dbReference>
<feature type="compositionally biased region" description="Basic and acidic residues" evidence="3">
    <location>
        <begin position="206"/>
        <end position="220"/>
    </location>
</feature>
<sequence>MHDRYRLILIRHGPTPDTVDGRFCGARDPALTALGHRMAIETSRHPALRGVAVVVTSPSLRARQTARHIADANRVAMLVDERLRELSFGAWEGRVPDDVRDEPAYRRWIADPATRAPPGGETGLAVLARVTSAVRDAVDAFDDVALVTHKSPIRLLAAFYGATPLSRYRQIAGIHACSVSLIVRDGGDIALGPLGDTSHLSPAWRADPDHAYAPPDDARALDAAATRDASPLTGRRDG</sequence>
<feature type="active site" description="Tele-phosphohistidine intermediate" evidence="1">
    <location>
        <position position="12"/>
    </location>
</feature>
<dbReference type="Gene3D" id="3.40.50.1240">
    <property type="entry name" value="Phosphoglycerate mutase-like"/>
    <property type="match status" value="1"/>
</dbReference>
<dbReference type="AlphaFoldDB" id="A0A1B4FQZ0"/>
<organism evidence="4 5">
    <name type="scientific">Burkholderia mayonis</name>
    <dbReference type="NCBI Taxonomy" id="1385591"/>
    <lineage>
        <taxon>Bacteria</taxon>
        <taxon>Pseudomonadati</taxon>
        <taxon>Pseudomonadota</taxon>
        <taxon>Betaproteobacteria</taxon>
        <taxon>Burkholderiales</taxon>
        <taxon>Burkholderiaceae</taxon>
        <taxon>Burkholderia</taxon>
        <taxon>pseudomallei group</taxon>
    </lineage>
</organism>
<feature type="binding site" evidence="2">
    <location>
        <position position="61"/>
    </location>
    <ligand>
        <name>substrate</name>
    </ligand>
</feature>
<evidence type="ECO:0000256" key="1">
    <source>
        <dbReference type="PIRSR" id="PIRSR613078-1"/>
    </source>
</evidence>
<dbReference type="PANTHER" id="PTHR48100:SF1">
    <property type="entry name" value="HISTIDINE PHOSPHATASE FAMILY PROTEIN-RELATED"/>
    <property type="match status" value="1"/>
</dbReference>
<evidence type="ECO:0000313" key="5">
    <source>
        <dbReference type="Proteomes" id="UP000067711"/>
    </source>
</evidence>
<dbReference type="InterPro" id="IPR029033">
    <property type="entry name" value="His_PPase_superfam"/>
</dbReference>
<name>A0A1B4FQZ0_9BURK</name>
<dbReference type="SMART" id="SM00855">
    <property type="entry name" value="PGAM"/>
    <property type="match status" value="1"/>
</dbReference>
<dbReference type="CDD" id="cd07067">
    <property type="entry name" value="HP_PGM_like"/>
    <property type="match status" value="1"/>
</dbReference>
<protein>
    <submittedName>
        <fullName evidence="4">Histidine phosphatase super family protein</fullName>
    </submittedName>
</protein>
<evidence type="ECO:0000313" key="4">
    <source>
        <dbReference type="EMBL" id="AOJ06092.1"/>
    </source>
</evidence>
<evidence type="ECO:0000256" key="3">
    <source>
        <dbReference type="SAM" id="MobiDB-lite"/>
    </source>
</evidence>
<dbReference type="Proteomes" id="UP000067711">
    <property type="component" value="Chromosome 2"/>
</dbReference>